<dbReference type="Gene3D" id="3.40.50.1000">
    <property type="entry name" value="HAD superfamily/HAD-like"/>
    <property type="match status" value="1"/>
</dbReference>
<dbReference type="InterPro" id="IPR006379">
    <property type="entry name" value="HAD-SF_hydro_IIB"/>
</dbReference>
<organism evidence="1 2">
    <name type="scientific">Lapidilactobacillus gannanensis</name>
    <dbReference type="NCBI Taxonomy" id="2486002"/>
    <lineage>
        <taxon>Bacteria</taxon>
        <taxon>Bacillati</taxon>
        <taxon>Bacillota</taxon>
        <taxon>Bacilli</taxon>
        <taxon>Lactobacillales</taxon>
        <taxon>Lactobacillaceae</taxon>
        <taxon>Lapidilactobacillus</taxon>
    </lineage>
</organism>
<dbReference type="Proteomes" id="UP001597191">
    <property type="component" value="Unassembled WGS sequence"/>
</dbReference>
<reference evidence="2" key="1">
    <citation type="journal article" date="2019" name="Int. J. Syst. Evol. Microbiol.">
        <title>The Global Catalogue of Microorganisms (GCM) 10K type strain sequencing project: providing services to taxonomists for standard genome sequencing and annotation.</title>
        <authorList>
            <consortium name="The Broad Institute Genomics Platform"/>
            <consortium name="The Broad Institute Genome Sequencing Center for Infectious Disease"/>
            <person name="Wu L."/>
            <person name="Ma J."/>
        </authorList>
    </citation>
    <scope>NUCLEOTIDE SEQUENCE [LARGE SCALE GENOMIC DNA]</scope>
    <source>
        <strain evidence="2">CCM 8937</strain>
    </source>
</reference>
<proteinExistence type="predicted"/>
<dbReference type="RefSeq" id="WP_125648285.1">
    <property type="nucleotide sequence ID" value="NZ_JBHTOH010000094.1"/>
</dbReference>
<dbReference type="Gene3D" id="3.30.1240.10">
    <property type="match status" value="1"/>
</dbReference>
<dbReference type="NCBIfam" id="TIGR01484">
    <property type="entry name" value="HAD-SF-IIB"/>
    <property type="match status" value="1"/>
</dbReference>
<dbReference type="PANTHER" id="PTHR10000:SF25">
    <property type="entry name" value="PHOSPHATASE YKRA-RELATED"/>
    <property type="match status" value="1"/>
</dbReference>
<dbReference type="InterPro" id="IPR036412">
    <property type="entry name" value="HAD-like_sf"/>
</dbReference>
<keyword evidence="2" id="KW-1185">Reference proteome</keyword>
<name>A0ABW4BRN1_9LACO</name>
<evidence type="ECO:0000313" key="1">
    <source>
        <dbReference type="EMBL" id="MFD1412117.1"/>
    </source>
</evidence>
<dbReference type="SUPFAM" id="SSF56784">
    <property type="entry name" value="HAD-like"/>
    <property type="match status" value="1"/>
</dbReference>
<dbReference type="InterPro" id="IPR000150">
    <property type="entry name" value="Cof"/>
</dbReference>
<gene>
    <name evidence="1" type="ORF">ACFQ4R_11050</name>
</gene>
<dbReference type="InterPro" id="IPR023214">
    <property type="entry name" value="HAD_sf"/>
</dbReference>
<dbReference type="PANTHER" id="PTHR10000">
    <property type="entry name" value="PHOSPHOSERINE PHOSPHATASE"/>
    <property type="match status" value="1"/>
</dbReference>
<protein>
    <submittedName>
        <fullName evidence="1">Cof-type HAD-IIB family hydrolase</fullName>
    </submittedName>
</protein>
<dbReference type="Pfam" id="PF08282">
    <property type="entry name" value="Hydrolase_3"/>
    <property type="match status" value="1"/>
</dbReference>
<dbReference type="SFLD" id="SFLDG01140">
    <property type="entry name" value="C2.B:_Phosphomannomutase_and_P"/>
    <property type="match status" value="1"/>
</dbReference>
<dbReference type="NCBIfam" id="TIGR00099">
    <property type="entry name" value="Cof-subfamily"/>
    <property type="match status" value="1"/>
</dbReference>
<accession>A0ABW4BRN1</accession>
<sequence length="258" mass="28390">MTQKLIAFDLDGTLLDDQKHPLPSTLTALRQLEQQGHLLTIATGRTLLYIEDILAETQLKNYIVCNGSAAFVDGQQLVKENLNPQVLEHLITQARALKIDLAVLTLHEIKRLTNFAPEQMTKAMTSFGKALPDFDAHFAEQHEIYQALAFFDASMDATFTAEFPAFKFVRWHPYCVDVIPRAGSKAETIMAVAKHEGIAAADTIAFGDALNDLEMIQDAGVGVAMGNASPQIKQVADLVTADNEHDGIYQALQQLDLI</sequence>
<comment type="caution">
    <text evidence="1">The sequence shown here is derived from an EMBL/GenBank/DDBJ whole genome shotgun (WGS) entry which is preliminary data.</text>
</comment>
<keyword evidence="1" id="KW-0378">Hydrolase</keyword>
<dbReference type="PROSITE" id="PS01229">
    <property type="entry name" value="COF_2"/>
    <property type="match status" value="1"/>
</dbReference>
<dbReference type="EMBL" id="JBHTOH010000094">
    <property type="protein sequence ID" value="MFD1412117.1"/>
    <property type="molecule type" value="Genomic_DNA"/>
</dbReference>
<evidence type="ECO:0000313" key="2">
    <source>
        <dbReference type="Proteomes" id="UP001597191"/>
    </source>
</evidence>
<dbReference type="GO" id="GO:0016787">
    <property type="term" value="F:hydrolase activity"/>
    <property type="evidence" value="ECO:0007669"/>
    <property type="project" value="UniProtKB-KW"/>
</dbReference>
<dbReference type="SFLD" id="SFLDS00003">
    <property type="entry name" value="Haloacid_Dehalogenase"/>
    <property type="match status" value="1"/>
</dbReference>